<dbReference type="EMBL" id="AZBU02000008">
    <property type="protein sequence ID" value="TKR67405.1"/>
    <property type="molecule type" value="Genomic_DNA"/>
</dbReference>
<protein>
    <submittedName>
        <fullName evidence="2">Uncharacterized protein</fullName>
    </submittedName>
</protein>
<feature type="region of interest" description="Disordered" evidence="1">
    <location>
        <begin position="1"/>
        <end position="57"/>
    </location>
</feature>
<dbReference type="Proteomes" id="UP000298663">
    <property type="component" value="Unassembled WGS sequence"/>
</dbReference>
<name>A0A4V5ZZF7_STECR</name>
<evidence type="ECO:0000256" key="1">
    <source>
        <dbReference type="SAM" id="MobiDB-lite"/>
    </source>
</evidence>
<reference evidence="2 3" key="2">
    <citation type="journal article" date="2019" name="G3 (Bethesda)">
        <title>Hybrid Assembly of the Genome of the Entomopathogenic Nematode Steinernema carpocapsae Identifies the X-Chromosome.</title>
        <authorList>
            <person name="Serra L."/>
            <person name="Macchietto M."/>
            <person name="Macias-Munoz A."/>
            <person name="McGill C.J."/>
            <person name="Rodriguez I.M."/>
            <person name="Rodriguez B."/>
            <person name="Murad R."/>
            <person name="Mortazavi A."/>
        </authorList>
    </citation>
    <scope>NUCLEOTIDE SEQUENCE [LARGE SCALE GENOMIC DNA]</scope>
    <source>
        <strain evidence="2 3">ALL</strain>
    </source>
</reference>
<sequence length="102" mass="11469">MSSPEKENQNSRSLHSYFDVLNKQTSSRLSEPSRNSDNEAESPLKMGELNRSVFRSPATVQKLKKNGSDLGKKCSRKITDFMGFKVIAEVRPSRSRKESSAC</sequence>
<evidence type="ECO:0000313" key="3">
    <source>
        <dbReference type="Proteomes" id="UP000298663"/>
    </source>
</evidence>
<proteinExistence type="predicted"/>
<gene>
    <name evidence="2" type="ORF">L596_023562</name>
</gene>
<reference evidence="2 3" key="1">
    <citation type="journal article" date="2015" name="Genome Biol.">
        <title>Comparative genomics of Steinernema reveals deeply conserved gene regulatory networks.</title>
        <authorList>
            <person name="Dillman A.R."/>
            <person name="Macchietto M."/>
            <person name="Porter C.F."/>
            <person name="Rogers A."/>
            <person name="Williams B."/>
            <person name="Antoshechkin I."/>
            <person name="Lee M.M."/>
            <person name="Goodwin Z."/>
            <person name="Lu X."/>
            <person name="Lewis E.E."/>
            <person name="Goodrich-Blair H."/>
            <person name="Stock S.P."/>
            <person name="Adams B.J."/>
            <person name="Sternberg P.W."/>
            <person name="Mortazavi A."/>
        </authorList>
    </citation>
    <scope>NUCLEOTIDE SEQUENCE [LARGE SCALE GENOMIC DNA]</scope>
    <source>
        <strain evidence="2 3">ALL</strain>
    </source>
</reference>
<accession>A0A4V5ZZF7</accession>
<dbReference type="AlphaFoldDB" id="A0A4V5ZZF7"/>
<feature type="compositionally biased region" description="Polar residues" evidence="1">
    <location>
        <begin position="22"/>
        <end position="35"/>
    </location>
</feature>
<organism evidence="2 3">
    <name type="scientific">Steinernema carpocapsae</name>
    <name type="common">Entomopathogenic nematode</name>
    <dbReference type="NCBI Taxonomy" id="34508"/>
    <lineage>
        <taxon>Eukaryota</taxon>
        <taxon>Metazoa</taxon>
        <taxon>Ecdysozoa</taxon>
        <taxon>Nematoda</taxon>
        <taxon>Chromadorea</taxon>
        <taxon>Rhabditida</taxon>
        <taxon>Tylenchina</taxon>
        <taxon>Panagrolaimomorpha</taxon>
        <taxon>Strongyloidoidea</taxon>
        <taxon>Steinernematidae</taxon>
        <taxon>Steinernema</taxon>
    </lineage>
</organism>
<keyword evidence="3" id="KW-1185">Reference proteome</keyword>
<evidence type="ECO:0000313" key="2">
    <source>
        <dbReference type="EMBL" id="TKR67405.1"/>
    </source>
</evidence>
<comment type="caution">
    <text evidence="2">The sequence shown here is derived from an EMBL/GenBank/DDBJ whole genome shotgun (WGS) entry which is preliminary data.</text>
</comment>